<evidence type="ECO:0000313" key="3">
    <source>
        <dbReference type="EMBL" id="NCI51312.1"/>
    </source>
</evidence>
<organism evidence="3 4">
    <name type="scientific">Sediminibacterium roseum</name>
    <dbReference type="NCBI Taxonomy" id="1978412"/>
    <lineage>
        <taxon>Bacteria</taxon>
        <taxon>Pseudomonadati</taxon>
        <taxon>Bacteroidota</taxon>
        <taxon>Chitinophagia</taxon>
        <taxon>Chitinophagales</taxon>
        <taxon>Chitinophagaceae</taxon>
        <taxon>Sediminibacterium</taxon>
    </lineage>
</organism>
<dbReference type="InterPro" id="IPR001279">
    <property type="entry name" value="Metallo-B-lactamas"/>
</dbReference>
<feature type="signal peptide" evidence="1">
    <location>
        <begin position="1"/>
        <end position="23"/>
    </location>
</feature>
<dbReference type="EMBL" id="JAACJS010000015">
    <property type="protein sequence ID" value="NCI51312.1"/>
    <property type="molecule type" value="Genomic_DNA"/>
</dbReference>
<dbReference type="Pfam" id="PF00753">
    <property type="entry name" value="Lactamase_B"/>
    <property type="match status" value="1"/>
</dbReference>
<dbReference type="Proteomes" id="UP000753802">
    <property type="component" value="Unassembled WGS sequence"/>
</dbReference>
<dbReference type="PANTHER" id="PTHR30619:SF1">
    <property type="entry name" value="RECOMBINATION PROTEIN 2"/>
    <property type="match status" value="1"/>
</dbReference>
<protein>
    <submittedName>
        <fullName evidence="3">MBL fold metallo-hydrolase</fullName>
    </submittedName>
</protein>
<sequence length="366" mass="40271">MKSLSVLVVKVFCCLLISTAAFTQSGDVMTVHYINVGQAQSMVLEFPNGAVLIDAGAQPEMKENVHLFLDKFFDRRKDLNRTLNTVFVTHQHIDHDMALLDVAEHFTILNYVDNGHNNPKGSGVRQLLMQQYKGELGIKYEAITFDKVTKGKNKAGYTDQLIDAVDGKTGGTDPEIRVYSGAFAEGQVSDPKENNHSLIIKVIFGKASFLFMGDLETAGITKVLSWYEGAPQALKADVLQVGHHGSANATTEPWITAVQPKYAVINVGNWTFGLNPADSSSTKFTTYAYGHPNKKAIDLLEAHIPGLLEKPVKKHIGIKGQDPKDPTKTPVFRMATIKHNIFATDWNGTVSITADKNAHYTVVTER</sequence>
<dbReference type="RefSeq" id="WP_161819597.1">
    <property type="nucleotide sequence ID" value="NZ_JAACJS010000015.1"/>
</dbReference>
<dbReference type="Gene3D" id="3.60.15.10">
    <property type="entry name" value="Ribonuclease Z/Hydroxyacylglutathione hydrolase-like"/>
    <property type="match status" value="1"/>
</dbReference>
<dbReference type="InterPro" id="IPR036866">
    <property type="entry name" value="RibonucZ/Hydroxyglut_hydro"/>
</dbReference>
<proteinExistence type="predicted"/>
<evidence type="ECO:0000313" key="4">
    <source>
        <dbReference type="Proteomes" id="UP000753802"/>
    </source>
</evidence>
<feature type="chain" id="PRO_5045066807" evidence="1">
    <location>
        <begin position="24"/>
        <end position="366"/>
    </location>
</feature>
<accession>A0ABX0A056</accession>
<dbReference type="PANTHER" id="PTHR30619">
    <property type="entry name" value="DNA INTERNALIZATION/COMPETENCE PROTEIN COMEC/REC2"/>
    <property type="match status" value="1"/>
</dbReference>
<dbReference type="InterPro" id="IPR052159">
    <property type="entry name" value="Competence_DNA_uptake"/>
</dbReference>
<comment type="caution">
    <text evidence="3">The sequence shown here is derived from an EMBL/GenBank/DDBJ whole genome shotgun (WGS) entry which is preliminary data.</text>
</comment>
<evidence type="ECO:0000256" key="1">
    <source>
        <dbReference type="SAM" id="SignalP"/>
    </source>
</evidence>
<reference evidence="3 4" key="1">
    <citation type="submission" date="2020-01" db="EMBL/GenBank/DDBJ databases">
        <title>Genome analysis.</title>
        <authorList>
            <person name="Wu S."/>
            <person name="Wang G."/>
        </authorList>
    </citation>
    <scope>NUCLEOTIDE SEQUENCE [LARGE SCALE GENOMIC DNA]</scope>
    <source>
        <strain evidence="3 4">SYL130</strain>
    </source>
</reference>
<keyword evidence="4" id="KW-1185">Reference proteome</keyword>
<keyword evidence="1" id="KW-0732">Signal</keyword>
<name>A0ABX0A056_9BACT</name>
<evidence type="ECO:0000259" key="2">
    <source>
        <dbReference type="Pfam" id="PF00753"/>
    </source>
</evidence>
<dbReference type="SUPFAM" id="SSF56281">
    <property type="entry name" value="Metallo-hydrolase/oxidoreductase"/>
    <property type="match status" value="1"/>
</dbReference>
<gene>
    <name evidence="3" type="ORF">GWC95_15395</name>
</gene>
<feature type="domain" description="Metallo-beta-lactamase" evidence="2">
    <location>
        <begin position="35"/>
        <end position="265"/>
    </location>
</feature>